<evidence type="ECO:0000259" key="7">
    <source>
        <dbReference type="Pfam" id="PF02601"/>
    </source>
</evidence>
<evidence type="ECO:0000259" key="8">
    <source>
        <dbReference type="Pfam" id="PF13742"/>
    </source>
</evidence>
<dbReference type="CDD" id="cd04489">
    <property type="entry name" value="ExoVII_LU_OBF"/>
    <property type="match status" value="1"/>
</dbReference>
<dbReference type="InterPro" id="IPR025824">
    <property type="entry name" value="OB-fold_nuc-bd_dom"/>
</dbReference>
<accession>A0ABZ1CMD5</accession>
<evidence type="ECO:0000313" key="10">
    <source>
        <dbReference type="Proteomes" id="UP001334732"/>
    </source>
</evidence>
<evidence type="ECO:0000256" key="1">
    <source>
        <dbReference type="ARBA" id="ARBA00022490"/>
    </source>
</evidence>
<dbReference type="PANTHER" id="PTHR30008:SF0">
    <property type="entry name" value="EXODEOXYRIBONUCLEASE 7 LARGE SUBUNIT"/>
    <property type="match status" value="1"/>
</dbReference>
<keyword evidence="2 5" id="KW-0540">Nuclease</keyword>
<comment type="catalytic activity">
    <reaction evidence="5 6">
        <text>Exonucleolytic cleavage in either 5'- to 3'- or 3'- to 5'-direction to yield nucleoside 5'-phosphates.</text>
        <dbReference type="EC" id="3.1.11.6"/>
    </reaction>
</comment>
<proteinExistence type="inferred from homology"/>
<dbReference type="InterPro" id="IPR003753">
    <property type="entry name" value="Exonuc_VII_L"/>
</dbReference>
<keyword evidence="1 5" id="KW-0963">Cytoplasm</keyword>
<dbReference type="NCBIfam" id="TIGR00237">
    <property type="entry name" value="xseA"/>
    <property type="match status" value="1"/>
</dbReference>
<organism evidence="9 10">
    <name type="scientific">Thiobacillus sedimenti</name>
    <dbReference type="NCBI Taxonomy" id="3110231"/>
    <lineage>
        <taxon>Bacteria</taxon>
        <taxon>Pseudomonadati</taxon>
        <taxon>Pseudomonadota</taxon>
        <taxon>Betaproteobacteria</taxon>
        <taxon>Nitrosomonadales</taxon>
        <taxon>Thiobacillaceae</taxon>
        <taxon>Thiobacillus</taxon>
    </lineage>
</organism>
<dbReference type="InterPro" id="IPR020579">
    <property type="entry name" value="Exonuc_VII_lsu_C"/>
</dbReference>
<dbReference type="PANTHER" id="PTHR30008">
    <property type="entry name" value="EXODEOXYRIBONUCLEASE 7 LARGE SUBUNIT"/>
    <property type="match status" value="1"/>
</dbReference>
<comment type="function">
    <text evidence="5">Bidirectionally degrades single-stranded DNA into large acid-insoluble oligonucleotides, which are then degraded further into small acid-soluble oligonucleotides.</text>
</comment>
<comment type="subcellular location">
    <subcellularLocation>
        <location evidence="5 6">Cytoplasm</location>
    </subcellularLocation>
</comment>
<comment type="similarity">
    <text evidence="5 6">Belongs to the XseA family.</text>
</comment>
<evidence type="ECO:0000256" key="2">
    <source>
        <dbReference type="ARBA" id="ARBA00022722"/>
    </source>
</evidence>
<evidence type="ECO:0000256" key="4">
    <source>
        <dbReference type="ARBA" id="ARBA00022839"/>
    </source>
</evidence>
<protein>
    <recommendedName>
        <fullName evidence="5">Exodeoxyribonuclease 7 large subunit</fullName>
        <ecNumber evidence="5">3.1.11.6</ecNumber>
    </recommendedName>
    <alternativeName>
        <fullName evidence="5">Exodeoxyribonuclease VII large subunit</fullName>
        <shortName evidence="5">Exonuclease VII large subunit</shortName>
    </alternativeName>
</protein>
<keyword evidence="4 5" id="KW-0269">Exonuclease</keyword>
<dbReference type="GO" id="GO:0008855">
    <property type="term" value="F:exodeoxyribonuclease VII activity"/>
    <property type="evidence" value="ECO:0007669"/>
    <property type="project" value="UniProtKB-EC"/>
</dbReference>
<gene>
    <name evidence="5 9" type="primary">xseA</name>
    <name evidence="9" type="ORF">VA613_05725</name>
</gene>
<keyword evidence="10" id="KW-1185">Reference proteome</keyword>
<evidence type="ECO:0000256" key="6">
    <source>
        <dbReference type="RuleBase" id="RU004355"/>
    </source>
</evidence>
<dbReference type="HAMAP" id="MF_00378">
    <property type="entry name" value="Exonuc_7_L"/>
    <property type="match status" value="1"/>
</dbReference>
<dbReference type="EMBL" id="CP141769">
    <property type="protein sequence ID" value="WRS40369.1"/>
    <property type="molecule type" value="Genomic_DNA"/>
</dbReference>
<dbReference type="Proteomes" id="UP001334732">
    <property type="component" value="Chromosome"/>
</dbReference>
<name>A0ABZ1CMD5_9PROT</name>
<keyword evidence="3 5" id="KW-0378">Hydrolase</keyword>
<sequence>MLAAMDLADDLSDSPSPLPVLTVSELNRMARRALESQLPLLWVEGEVSNFTRAASGHWYFSLKDAAAQVRCVMFRGRNQFAGFTPANGDHVEVRALPSLYEARGEFQLGAEQIRRAGAGRLYEAFLRLKTKLEAEGLFDPAKKRALPRFPRRLGIVTSPQAAALHDVLTALARRMPGLPVILYPTPVQGAGAGAQIAGAIRTAGARAECDVLLVCRGGGSLEDLWGFNDEAVARAIAASPIPVVSGVGHETDFTLADFAADLRAPTPTAAAELASPVRRELLLQLGQLARQLHRHHARRQHGEMQRLDYLARRLVHPAEQLRRQRDGLDQLALRLRNGLRARLTREALRMARFAQQLVTPRHAVQREQQRLAALAGRSGRAVESALARRRLTLARLTSSLAHLNPDGVLARGYAIVQRQDGRVVQDAATLAAGDTLDLRLHRGRARTRVESTSVD</sequence>
<comment type="subunit">
    <text evidence="5">Heterooligomer composed of large and small subunits.</text>
</comment>
<feature type="domain" description="Exonuclease VII large subunit C-terminal" evidence="7">
    <location>
        <begin position="137"/>
        <end position="447"/>
    </location>
</feature>
<dbReference type="Pfam" id="PF13742">
    <property type="entry name" value="tRNA_anti_2"/>
    <property type="match status" value="1"/>
</dbReference>
<dbReference type="Pfam" id="PF02601">
    <property type="entry name" value="Exonuc_VII_L"/>
    <property type="match status" value="1"/>
</dbReference>
<evidence type="ECO:0000256" key="5">
    <source>
        <dbReference type="HAMAP-Rule" id="MF_00378"/>
    </source>
</evidence>
<dbReference type="EC" id="3.1.11.6" evidence="5"/>
<evidence type="ECO:0000256" key="3">
    <source>
        <dbReference type="ARBA" id="ARBA00022801"/>
    </source>
</evidence>
<evidence type="ECO:0000313" key="9">
    <source>
        <dbReference type="EMBL" id="WRS40369.1"/>
    </source>
</evidence>
<feature type="domain" description="OB-fold nucleic acid binding" evidence="8">
    <location>
        <begin position="21"/>
        <end position="114"/>
    </location>
</feature>
<reference evidence="9 10" key="1">
    <citation type="submission" date="2023-12" db="EMBL/GenBank/DDBJ databases">
        <title>Thiobacillus sedimentum sp. nov., a chemolithoautotrophic sulfur-oxidizing bacterium isolated from freshwater sediment.</title>
        <authorList>
            <person name="Luo J."/>
            <person name="Dai C."/>
        </authorList>
    </citation>
    <scope>NUCLEOTIDE SEQUENCE [LARGE SCALE GENOMIC DNA]</scope>
    <source>
        <strain evidence="9 10">SCUT-2</strain>
    </source>
</reference>